<gene>
    <name evidence="1" type="ORF">NDU88_006202</name>
</gene>
<protein>
    <submittedName>
        <fullName evidence="1">Uncharacterized protein</fullName>
    </submittedName>
</protein>
<dbReference type="EMBL" id="JANPWB010000010">
    <property type="protein sequence ID" value="KAJ1139838.1"/>
    <property type="molecule type" value="Genomic_DNA"/>
</dbReference>
<dbReference type="Proteomes" id="UP001066276">
    <property type="component" value="Chromosome 6"/>
</dbReference>
<reference evidence="1" key="1">
    <citation type="journal article" date="2022" name="bioRxiv">
        <title>Sequencing and chromosome-scale assembly of the giantPleurodeles waltlgenome.</title>
        <authorList>
            <person name="Brown T."/>
            <person name="Elewa A."/>
            <person name="Iarovenko S."/>
            <person name="Subramanian E."/>
            <person name="Araus A.J."/>
            <person name="Petzold A."/>
            <person name="Susuki M."/>
            <person name="Suzuki K.-i.T."/>
            <person name="Hayashi T."/>
            <person name="Toyoda A."/>
            <person name="Oliveira C."/>
            <person name="Osipova E."/>
            <person name="Leigh N.D."/>
            <person name="Simon A."/>
            <person name="Yun M.H."/>
        </authorList>
    </citation>
    <scope>NUCLEOTIDE SEQUENCE</scope>
    <source>
        <strain evidence="1">20211129_DDA</strain>
        <tissue evidence="1">Liver</tissue>
    </source>
</reference>
<evidence type="ECO:0000313" key="2">
    <source>
        <dbReference type="Proteomes" id="UP001066276"/>
    </source>
</evidence>
<dbReference type="AlphaFoldDB" id="A0AAV7QI19"/>
<evidence type="ECO:0000313" key="1">
    <source>
        <dbReference type="EMBL" id="KAJ1139838.1"/>
    </source>
</evidence>
<keyword evidence="2" id="KW-1185">Reference proteome</keyword>
<sequence>MTFIASAQHKGVSTVLDPFFEVDYVLEVIGGVGLVHFETVCRCYFPRVLAEYVAAGGFVDLQCIDVEMYDGVVNPCEW</sequence>
<comment type="caution">
    <text evidence="1">The sequence shown here is derived from an EMBL/GenBank/DDBJ whole genome shotgun (WGS) entry which is preliminary data.</text>
</comment>
<name>A0AAV7QI19_PLEWA</name>
<accession>A0AAV7QI19</accession>
<proteinExistence type="predicted"/>
<organism evidence="1 2">
    <name type="scientific">Pleurodeles waltl</name>
    <name type="common">Iberian ribbed newt</name>
    <dbReference type="NCBI Taxonomy" id="8319"/>
    <lineage>
        <taxon>Eukaryota</taxon>
        <taxon>Metazoa</taxon>
        <taxon>Chordata</taxon>
        <taxon>Craniata</taxon>
        <taxon>Vertebrata</taxon>
        <taxon>Euteleostomi</taxon>
        <taxon>Amphibia</taxon>
        <taxon>Batrachia</taxon>
        <taxon>Caudata</taxon>
        <taxon>Salamandroidea</taxon>
        <taxon>Salamandridae</taxon>
        <taxon>Pleurodelinae</taxon>
        <taxon>Pleurodeles</taxon>
    </lineage>
</organism>